<evidence type="ECO:0000256" key="1">
    <source>
        <dbReference type="SAM" id="Phobius"/>
    </source>
</evidence>
<protein>
    <submittedName>
        <fullName evidence="2">(Mediterranean fruit fly) hypothetical protein</fullName>
    </submittedName>
</protein>
<reference evidence="2" key="1">
    <citation type="submission" date="2020-11" db="EMBL/GenBank/DDBJ databases">
        <authorList>
            <person name="Whitehead M."/>
        </authorList>
    </citation>
    <scope>NUCLEOTIDE SEQUENCE</scope>
    <source>
        <strain evidence="2">EGII</strain>
    </source>
</reference>
<feature type="transmembrane region" description="Helical" evidence="1">
    <location>
        <begin position="113"/>
        <end position="132"/>
    </location>
</feature>
<accession>A0A811UMY2</accession>
<proteinExistence type="predicted"/>
<keyword evidence="1" id="KW-0812">Transmembrane</keyword>
<evidence type="ECO:0000313" key="2">
    <source>
        <dbReference type="EMBL" id="CAD6999145.1"/>
    </source>
</evidence>
<sequence length="159" mass="17292">MNCFSFRCCYARFASLLRVIGVGDDGGNGDNVGWLALAVGCWLLCWRWCLLMMAISLVLNDAAVIALSCGCFKCCVVGIVATLTAQPAAVTAATNNVCGNKTTTNDARPFASYLYYNFSFDFFSSYFFLLLLQMLKAIHFCACVRVCACVCVFVAAKVN</sequence>
<evidence type="ECO:0000313" key="3">
    <source>
        <dbReference type="Proteomes" id="UP000606786"/>
    </source>
</evidence>
<keyword evidence="3" id="KW-1185">Reference proteome</keyword>
<keyword evidence="1" id="KW-1133">Transmembrane helix</keyword>
<gene>
    <name evidence="2" type="ORF">CCAP1982_LOCUS7688</name>
</gene>
<keyword evidence="1" id="KW-0472">Membrane</keyword>
<feature type="transmembrane region" description="Helical" evidence="1">
    <location>
        <begin position="137"/>
        <end position="156"/>
    </location>
</feature>
<comment type="caution">
    <text evidence="2">The sequence shown here is derived from an EMBL/GenBank/DDBJ whole genome shotgun (WGS) entry which is preliminary data.</text>
</comment>
<dbReference type="EMBL" id="CAJHJT010000012">
    <property type="protein sequence ID" value="CAD6999145.1"/>
    <property type="molecule type" value="Genomic_DNA"/>
</dbReference>
<feature type="transmembrane region" description="Helical" evidence="1">
    <location>
        <begin position="32"/>
        <end position="50"/>
    </location>
</feature>
<feature type="transmembrane region" description="Helical" evidence="1">
    <location>
        <begin position="62"/>
        <end position="85"/>
    </location>
</feature>
<dbReference type="Proteomes" id="UP000606786">
    <property type="component" value="Unassembled WGS sequence"/>
</dbReference>
<organism evidence="2 3">
    <name type="scientific">Ceratitis capitata</name>
    <name type="common">Mediterranean fruit fly</name>
    <name type="synonym">Tephritis capitata</name>
    <dbReference type="NCBI Taxonomy" id="7213"/>
    <lineage>
        <taxon>Eukaryota</taxon>
        <taxon>Metazoa</taxon>
        <taxon>Ecdysozoa</taxon>
        <taxon>Arthropoda</taxon>
        <taxon>Hexapoda</taxon>
        <taxon>Insecta</taxon>
        <taxon>Pterygota</taxon>
        <taxon>Neoptera</taxon>
        <taxon>Endopterygota</taxon>
        <taxon>Diptera</taxon>
        <taxon>Brachycera</taxon>
        <taxon>Muscomorpha</taxon>
        <taxon>Tephritoidea</taxon>
        <taxon>Tephritidae</taxon>
        <taxon>Ceratitis</taxon>
        <taxon>Ceratitis</taxon>
    </lineage>
</organism>
<dbReference type="AlphaFoldDB" id="A0A811UMY2"/>
<name>A0A811UMY2_CERCA</name>